<gene>
    <name evidence="1" type="ORF">OLEA9_A085262</name>
</gene>
<feature type="non-terminal residue" evidence="1">
    <location>
        <position position="1"/>
    </location>
</feature>
<keyword evidence="2" id="KW-1185">Reference proteome</keyword>
<dbReference type="AlphaFoldDB" id="A0A8S0RBC1"/>
<dbReference type="Gramene" id="OE9A085262T1">
    <property type="protein sequence ID" value="OE9A085262C1"/>
    <property type="gene ID" value="OE9A085262"/>
</dbReference>
<dbReference type="Proteomes" id="UP000594638">
    <property type="component" value="Unassembled WGS sequence"/>
</dbReference>
<name>A0A8S0RBC1_OLEEU</name>
<proteinExistence type="predicted"/>
<comment type="caution">
    <text evidence="1">The sequence shown here is derived from an EMBL/GenBank/DDBJ whole genome shotgun (WGS) entry which is preliminary data.</text>
</comment>
<evidence type="ECO:0000313" key="1">
    <source>
        <dbReference type="EMBL" id="CAA2976623.1"/>
    </source>
</evidence>
<reference evidence="1 2" key="1">
    <citation type="submission" date="2019-12" db="EMBL/GenBank/DDBJ databases">
        <authorList>
            <person name="Alioto T."/>
            <person name="Alioto T."/>
            <person name="Gomez Garrido J."/>
        </authorList>
    </citation>
    <scope>NUCLEOTIDE SEQUENCE [LARGE SCALE GENOMIC DNA]</scope>
</reference>
<sequence>SFFRVDWYGKSEAALGSISRRCDGSASPCHLLFITEPSTTMTTVSDQEDYRYQQAAAPIAISDLFITAHRQCCLRGGDPLVQWPVLRRWRRRDREEEIRGRRTMSVRVGVKNE</sequence>
<evidence type="ECO:0000313" key="2">
    <source>
        <dbReference type="Proteomes" id="UP000594638"/>
    </source>
</evidence>
<organism evidence="1 2">
    <name type="scientific">Olea europaea subsp. europaea</name>
    <dbReference type="NCBI Taxonomy" id="158383"/>
    <lineage>
        <taxon>Eukaryota</taxon>
        <taxon>Viridiplantae</taxon>
        <taxon>Streptophyta</taxon>
        <taxon>Embryophyta</taxon>
        <taxon>Tracheophyta</taxon>
        <taxon>Spermatophyta</taxon>
        <taxon>Magnoliopsida</taxon>
        <taxon>eudicotyledons</taxon>
        <taxon>Gunneridae</taxon>
        <taxon>Pentapetalae</taxon>
        <taxon>asterids</taxon>
        <taxon>lamiids</taxon>
        <taxon>Lamiales</taxon>
        <taxon>Oleaceae</taxon>
        <taxon>Oleeae</taxon>
        <taxon>Olea</taxon>
    </lineage>
</organism>
<protein>
    <submittedName>
        <fullName evidence="1">Uncharacterized protein</fullName>
    </submittedName>
</protein>
<dbReference type="EMBL" id="CACTIH010002493">
    <property type="protein sequence ID" value="CAA2976623.1"/>
    <property type="molecule type" value="Genomic_DNA"/>
</dbReference>
<accession>A0A8S0RBC1</accession>